<keyword evidence="2" id="KW-1185">Reference proteome</keyword>
<evidence type="ECO:0000313" key="2">
    <source>
        <dbReference type="Proteomes" id="UP001320460"/>
    </source>
</evidence>
<organism evidence="1 2">
    <name type="scientific">Phytobacter diazotrophicus</name>
    <dbReference type="NCBI Taxonomy" id="395631"/>
    <lineage>
        <taxon>Bacteria</taxon>
        <taxon>Pseudomonadati</taxon>
        <taxon>Pseudomonadota</taxon>
        <taxon>Gammaproteobacteria</taxon>
        <taxon>Enterobacterales</taxon>
        <taxon>Enterobacteriaceae</taxon>
        <taxon>Phytobacter</taxon>
    </lineage>
</organism>
<reference evidence="1 2" key="1">
    <citation type="submission" date="2021-12" db="EMBL/GenBank/DDBJ databases">
        <title>Complete genome sequence of Phytobacter diazotrophicus TA9734.</title>
        <authorList>
            <person name="Kubota H."/>
            <person name="Nakayama Y."/>
            <person name="Ariyoshi T."/>
        </authorList>
    </citation>
    <scope>NUCLEOTIDE SEQUENCE [LARGE SCALE GENOMIC DNA]</scope>
    <source>
        <strain evidence="1 2">TA9734</strain>
    </source>
</reference>
<dbReference type="EMBL" id="AP025334">
    <property type="protein sequence ID" value="BDD51860.1"/>
    <property type="molecule type" value="Genomic_DNA"/>
</dbReference>
<gene>
    <name evidence="1" type="ORF">PDTA9734_33470</name>
</gene>
<evidence type="ECO:0000313" key="1">
    <source>
        <dbReference type="EMBL" id="BDD51860.1"/>
    </source>
</evidence>
<proteinExistence type="predicted"/>
<sequence>MTYGCSQPDAQCTGHRDGNTAIITKQEAMTCSG</sequence>
<protein>
    <submittedName>
        <fullName evidence="1">Uncharacterized protein</fullName>
    </submittedName>
</protein>
<name>A0ABM7VY26_9ENTR</name>
<dbReference type="Proteomes" id="UP001320460">
    <property type="component" value="Chromosome"/>
</dbReference>
<accession>A0ABM7VY26</accession>